<dbReference type="InterPro" id="IPR017790">
    <property type="entry name" value="Penicillin-binding_protein_2"/>
</dbReference>
<keyword evidence="10" id="KW-0573">Peptidoglycan synthesis</keyword>
<dbReference type="GO" id="GO:0006508">
    <property type="term" value="P:proteolysis"/>
    <property type="evidence" value="ECO:0007669"/>
    <property type="project" value="UniProtKB-KW"/>
</dbReference>
<gene>
    <name evidence="17" type="ordered locus">Acear_0559</name>
</gene>
<evidence type="ECO:0000256" key="12">
    <source>
        <dbReference type="ARBA" id="ARBA00023136"/>
    </source>
</evidence>
<dbReference type="SUPFAM" id="SSF56601">
    <property type="entry name" value="beta-lactamase/transpeptidase-like"/>
    <property type="match status" value="1"/>
</dbReference>
<keyword evidence="13" id="KW-0961">Cell wall biogenesis/degradation</keyword>
<dbReference type="PANTHER" id="PTHR30627">
    <property type="entry name" value="PEPTIDOGLYCAN D,D-TRANSPEPTIDASE"/>
    <property type="match status" value="1"/>
</dbReference>
<feature type="domain" description="Penicillin-binding protein dimerisation" evidence="16">
    <location>
        <begin position="54"/>
        <end position="220"/>
    </location>
</feature>
<dbReference type="EC" id="2.4.1.129" evidence="17"/>
<dbReference type="Pfam" id="PF03717">
    <property type="entry name" value="PBP_dimer"/>
    <property type="match status" value="1"/>
</dbReference>
<dbReference type="GO" id="GO:0016757">
    <property type="term" value="F:glycosyltransferase activity"/>
    <property type="evidence" value="ECO:0007669"/>
    <property type="project" value="UniProtKB-KW"/>
</dbReference>
<evidence type="ECO:0000256" key="3">
    <source>
        <dbReference type="ARBA" id="ARBA00007171"/>
    </source>
</evidence>
<dbReference type="InterPro" id="IPR001460">
    <property type="entry name" value="PCN-bd_Tpept"/>
</dbReference>
<evidence type="ECO:0000256" key="13">
    <source>
        <dbReference type="ARBA" id="ARBA00023316"/>
    </source>
</evidence>
<dbReference type="HOGENOM" id="CLU_009289_1_2_9"/>
<dbReference type="Gene3D" id="3.30.1390.30">
    <property type="entry name" value="Penicillin-binding protein 2a, domain 3"/>
    <property type="match status" value="1"/>
</dbReference>
<dbReference type="SUPFAM" id="SSF56519">
    <property type="entry name" value="Penicillin binding protein dimerisation domain"/>
    <property type="match status" value="1"/>
</dbReference>
<dbReference type="InterPro" id="IPR050515">
    <property type="entry name" value="Beta-lactam/transpept"/>
</dbReference>
<evidence type="ECO:0000256" key="4">
    <source>
        <dbReference type="ARBA" id="ARBA00022475"/>
    </source>
</evidence>
<evidence type="ECO:0000259" key="16">
    <source>
        <dbReference type="Pfam" id="PF03717"/>
    </source>
</evidence>
<evidence type="ECO:0000256" key="8">
    <source>
        <dbReference type="ARBA" id="ARBA00022801"/>
    </source>
</evidence>
<keyword evidence="12 14" id="KW-0472">Membrane</keyword>
<evidence type="ECO:0000256" key="7">
    <source>
        <dbReference type="ARBA" id="ARBA00022692"/>
    </source>
</evidence>
<keyword evidence="6" id="KW-0645">Protease</keyword>
<dbReference type="Gene3D" id="3.40.710.10">
    <property type="entry name" value="DD-peptidase/beta-lactamase superfamily"/>
    <property type="match status" value="1"/>
</dbReference>
<dbReference type="NCBIfam" id="TIGR03423">
    <property type="entry name" value="pbp2_mrdA"/>
    <property type="match status" value="1"/>
</dbReference>
<dbReference type="Gene3D" id="3.90.1310.10">
    <property type="entry name" value="Penicillin-binding protein 2a (Domain 2)"/>
    <property type="match status" value="1"/>
</dbReference>
<feature type="domain" description="Penicillin-binding protein transpeptidase" evidence="15">
    <location>
        <begin position="274"/>
        <end position="602"/>
    </location>
</feature>
<dbReference type="GO" id="GO:0005886">
    <property type="term" value="C:plasma membrane"/>
    <property type="evidence" value="ECO:0007669"/>
    <property type="project" value="UniProtKB-SubCell"/>
</dbReference>
<evidence type="ECO:0000256" key="1">
    <source>
        <dbReference type="ARBA" id="ARBA00004167"/>
    </source>
</evidence>
<evidence type="ECO:0000256" key="2">
    <source>
        <dbReference type="ARBA" id="ARBA00004236"/>
    </source>
</evidence>
<evidence type="ECO:0000256" key="6">
    <source>
        <dbReference type="ARBA" id="ARBA00022670"/>
    </source>
</evidence>
<keyword evidence="17" id="KW-0328">Glycosyltransferase</keyword>
<reference evidence="17 18" key="1">
    <citation type="journal article" date="2010" name="Stand. Genomic Sci.">
        <title>Complete genome sequence of Acetohalobium arabaticum type strain (Z-7288).</title>
        <authorList>
            <person name="Sikorski J."/>
            <person name="Lapidus A."/>
            <person name="Chertkov O."/>
            <person name="Lucas S."/>
            <person name="Copeland A."/>
            <person name="Glavina Del Rio T."/>
            <person name="Nolan M."/>
            <person name="Tice H."/>
            <person name="Cheng J.F."/>
            <person name="Han C."/>
            <person name="Brambilla E."/>
            <person name="Pitluck S."/>
            <person name="Liolios K."/>
            <person name="Ivanova N."/>
            <person name="Mavromatis K."/>
            <person name="Mikhailova N."/>
            <person name="Pati A."/>
            <person name="Bruce D."/>
            <person name="Detter C."/>
            <person name="Tapia R."/>
            <person name="Goodwin L."/>
            <person name="Chen A."/>
            <person name="Palaniappan K."/>
            <person name="Land M."/>
            <person name="Hauser L."/>
            <person name="Chang Y.J."/>
            <person name="Jeffries C.D."/>
            <person name="Rohde M."/>
            <person name="Goker M."/>
            <person name="Spring S."/>
            <person name="Woyke T."/>
            <person name="Bristow J."/>
            <person name="Eisen J.A."/>
            <person name="Markowitz V."/>
            <person name="Hugenholtz P."/>
            <person name="Kyrpides N.C."/>
            <person name="Klenk H.P."/>
        </authorList>
    </citation>
    <scope>NUCLEOTIDE SEQUENCE [LARGE SCALE GENOMIC DNA]</scope>
    <source>
        <strain evidence="18">ATCC 49924 / DSM 5501 / Z-7288</strain>
    </source>
</reference>
<dbReference type="Proteomes" id="UP000001661">
    <property type="component" value="Chromosome"/>
</dbReference>
<dbReference type="GO" id="GO:0071555">
    <property type="term" value="P:cell wall organization"/>
    <property type="evidence" value="ECO:0007669"/>
    <property type="project" value="UniProtKB-KW"/>
</dbReference>
<evidence type="ECO:0000256" key="14">
    <source>
        <dbReference type="SAM" id="Phobius"/>
    </source>
</evidence>
<dbReference type="eggNOG" id="COG0768">
    <property type="taxonomic scope" value="Bacteria"/>
</dbReference>
<dbReference type="InterPro" id="IPR005311">
    <property type="entry name" value="PBP_dimer"/>
</dbReference>
<keyword evidence="5" id="KW-0997">Cell inner membrane</keyword>
<dbReference type="GO" id="GO:0008658">
    <property type="term" value="F:penicillin binding"/>
    <property type="evidence" value="ECO:0007669"/>
    <property type="project" value="InterPro"/>
</dbReference>
<dbReference type="EMBL" id="CP002105">
    <property type="protein sequence ID" value="ADL12102.1"/>
    <property type="molecule type" value="Genomic_DNA"/>
</dbReference>
<evidence type="ECO:0000256" key="10">
    <source>
        <dbReference type="ARBA" id="ARBA00022984"/>
    </source>
</evidence>
<accession>D9QV43</accession>
<dbReference type="STRING" id="574087.Acear_0559"/>
<dbReference type="GO" id="GO:0009002">
    <property type="term" value="F:serine-type D-Ala-D-Ala carboxypeptidase activity"/>
    <property type="evidence" value="ECO:0007669"/>
    <property type="project" value="InterPro"/>
</dbReference>
<dbReference type="PANTHER" id="PTHR30627:SF2">
    <property type="entry name" value="PEPTIDOGLYCAN D,D-TRANSPEPTIDASE MRDA"/>
    <property type="match status" value="1"/>
</dbReference>
<keyword evidence="7 14" id="KW-0812">Transmembrane</keyword>
<comment type="similarity">
    <text evidence="3">Belongs to the transpeptidase family.</text>
</comment>
<proteinExistence type="inferred from homology"/>
<dbReference type="KEGG" id="aar:Acear_0559"/>
<dbReference type="InterPro" id="IPR036138">
    <property type="entry name" value="PBP_dimer_sf"/>
</dbReference>
<organism evidence="17 18">
    <name type="scientific">Acetohalobium arabaticum (strain ATCC 49924 / DSM 5501 / Z-7288)</name>
    <dbReference type="NCBI Taxonomy" id="574087"/>
    <lineage>
        <taxon>Bacteria</taxon>
        <taxon>Bacillati</taxon>
        <taxon>Bacillota</taxon>
        <taxon>Clostridia</taxon>
        <taxon>Halanaerobiales</taxon>
        <taxon>Halobacteroidaceae</taxon>
        <taxon>Acetohalobium</taxon>
    </lineage>
</organism>
<dbReference type="OrthoDB" id="9804124at2"/>
<keyword evidence="4" id="KW-1003">Cell membrane</keyword>
<keyword evidence="17" id="KW-0808">Transferase</keyword>
<feature type="transmembrane region" description="Helical" evidence="14">
    <location>
        <begin position="12"/>
        <end position="35"/>
    </location>
</feature>
<evidence type="ECO:0000256" key="5">
    <source>
        <dbReference type="ARBA" id="ARBA00022519"/>
    </source>
</evidence>
<keyword evidence="18" id="KW-1185">Reference proteome</keyword>
<evidence type="ECO:0000256" key="11">
    <source>
        <dbReference type="ARBA" id="ARBA00022989"/>
    </source>
</evidence>
<dbReference type="GO" id="GO:0008360">
    <property type="term" value="P:regulation of cell shape"/>
    <property type="evidence" value="ECO:0007669"/>
    <property type="project" value="UniProtKB-KW"/>
</dbReference>
<keyword evidence="11 14" id="KW-1133">Transmembrane helix</keyword>
<dbReference type="AlphaFoldDB" id="D9QV43"/>
<keyword evidence="9" id="KW-0133">Cell shape</keyword>
<protein>
    <submittedName>
        <fullName evidence="17">Penicillin-binding protein 2</fullName>
        <ecNumber evidence="17">2.4.1.129</ecNumber>
    </submittedName>
</protein>
<dbReference type="GO" id="GO:0071972">
    <property type="term" value="F:peptidoglycan L,D-transpeptidase activity"/>
    <property type="evidence" value="ECO:0007669"/>
    <property type="project" value="TreeGrafter"/>
</dbReference>
<dbReference type="InterPro" id="IPR012338">
    <property type="entry name" value="Beta-lactam/transpept-like"/>
</dbReference>
<evidence type="ECO:0000313" key="18">
    <source>
        <dbReference type="Proteomes" id="UP000001661"/>
    </source>
</evidence>
<evidence type="ECO:0000256" key="9">
    <source>
        <dbReference type="ARBA" id="ARBA00022960"/>
    </source>
</evidence>
<evidence type="ECO:0000259" key="15">
    <source>
        <dbReference type="Pfam" id="PF00905"/>
    </source>
</evidence>
<keyword evidence="8" id="KW-0378">Hydrolase</keyword>
<dbReference type="RefSeq" id="WP_013277548.1">
    <property type="nucleotide sequence ID" value="NC_014378.1"/>
</dbReference>
<name>D9QV43_ACEAZ</name>
<dbReference type="Pfam" id="PF00905">
    <property type="entry name" value="Transpeptidase"/>
    <property type="match status" value="1"/>
</dbReference>
<dbReference type="GO" id="GO:0009252">
    <property type="term" value="P:peptidoglycan biosynthetic process"/>
    <property type="evidence" value="ECO:0007669"/>
    <property type="project" value="UniProtKB-KW"/>
</dbReference>
<evidence type="ECO:0000313" key="17">
    <source>
        <dbReference type="EMBL" id="ADL12102.1"/>
    </source>
</evidence>
<sequence>MAKKDKFNQRLRYLRIIIVILFMILAGRLFFLQILSGNKYQKLANGNRIHVREIKAPRGKIKSKDGKILVSNRLAYTVSILPDKINNELEATLEKLSRFLDMGIDELEAKVNGDVDSKSVVLKRDISQRELVILEENKSELPGVIINKIPVRDYVYDQLGSHFLGYVGEISAAQLERYQDSGYKVNDIIGKTGLELEYEEYLRGNDGKKQLEVNSLGQKKQTLGIKQPTSGNDLILNIDSELQKIVQQHLKDGLERLQNKAKEDDEIPEPPTGGAVVALDPNTGEVLALSSAPNYDLSLFSGGISSKNWKKLNSDPQRPLLNRAISRTPPSGSIFKLVTGTAAIEELGVTADSEFYDPGYYQVADTKFKNWLTGGQGNLDFIDAIAFSNNTVFYELGHKLYKQDKNLLQEYAKEYGLGKKTGIDLPNEKDGLVPSPAWREEHFTKHINKVWLPGYTINLAIGQGNLKTTPIQLANLISAIANGGTIYSPQIVDRIVGHQNQVVKDYKPQILNELSVSDSTLEILQTGMEGVTTYGTAGSFFEDLSITVAGKTGTAQTNSNRSNHAWFAGYAPVDNPQIAIVVFIEYGSSSRNTLPIARQILEDYLVK</sequence>
<comment type="subcellular location">
    <subcellularLocation>
        <location evidence="2">Cell membrane</location>
    </subcellularLocation>
    <subcellularLocation>
        <location evidence="1">Membrane</location>
        <topology evidence="1">Single-pass membrane protein</topology>
    </subcellularLocation>
</comment>